<evidence type="ECO:0000313" key="5">
    <source>
        <dbReference type="Proteomes" id="UP000237682"/>
    </source>
</evidence>
<name>A0A2S9QAJ7_9HYPH</name>
<evidence type="ECO:0000313" key="4">
    <source>
        <dbReference type="EMBL" id="PRH86340.1"/>
    </source>
</evidence>
<dbReference type="GO" id="GO:0032259">
    <property type="term" value="P:methylation"/>
    <property type="evidence" value="ECO:0007669"/>
    <property type="project" value="UniProtKB-KW"/>
</dbReference>
<reference evidence="4 5" key="1">
    <citation type="submission" date="2018-02" db="EMBL/GenBank/DDBJ databases">
        <title>Whole genome sequencing of endophytic bacterium.</title>
        <authorList>
            <person name="Eedara R."/>
            <person name="Podile A.R."/>
        </authorList>
    </citation>
    <scope>NUCLEOTIDE SEQUENCE [LARGE SCALE GENOMIC DNA]</scope>
    <source>
        <strain evidence="4 5">RP1T</strain>
    </source>
</reference>
<proteinExistence type="predicted"/>
<dbReference type="PANTHER" id="PTHR43861:SF1">
    <property type="entry name" value="TRANS-ACONITATE 2-METHYLTRANSFERASE"/>
    <property type="match status" value="1"/>
</dbReference>
<evidence type="ECO:0000256" key="1">
    <source>
        <dbReference type="ARBA" id="ARBA00022603"/>
    </source>
</evidence>
<evidence type="ECO:0000256" key="2">
    <source>
        <dbReference type="ARBA" id="ARBA00022679"/>
    </source>
</evidence>
<comment type="caution">
    <text evidence="4">The sequence shown here is derived from an EMBL/GenBank/DDBJ whole genome shotgun (WGS) entry which is preliminary data.</text>
</comment>
<dbReference type="SUPFAM" id="SSF53335">
    <property type="entry name" value="S-adenosyl-L-methionine-dependent methyltransferases"/>
    <property type="match status" value="1"/>
</dbReference>
<dbReference type="PANTHER" id="PTHR43861">
    <property type="entry name" value="TRANS-ACONITATE 2-METHYLTRANSFERASE-RELATED"/>
    <property type="match status" value="1"/>
</dbReference>
<dbReference type="Proteomes" id="UP000237682">
    <property type="component" value="Unassembled WGS sequence"/>
</dbReference>
<feature type="domain" description="Methyltransferase" evidence="3">
    <location>
        <begin position="141"/>
        <end position="235"/>
    </location>
</feature>
<keyword evidence="2 4" id="KW-0808">Transferase</keyword>
<dbReference type="CDD" id="cd02440">
    <property type="entry name" value="AdoMet_MTases"/>
    <property type="match status" value="1"/>
</dbReference>
<dbReference type="Gene3D" id="3.40.50.150">
    <property type="entry name" value="Vaccinia Virus protein VP39"/>
    <property type="match status" value="1"/>
</dbReference>
<dbReference type="GO" id="GO:0008168">
    <property type="term" value="F:methyltransferase activity"/>
    <property type="evidence" value="ECO:0007669"/>
    <property type="project" value="UniProtKB-KW"/>
</dbReference>
<sequence length="309" mass="35090">MAMYRAFLGREPESLEAIAAHLDCRTFDELRRTFLFSAEFLNSNGWAQGLVGRHRASSPISVESKASAEDLKTMLDRTAQGWMRLGQQDAHWSVLVDERFRRENVENNMQLFYDSGRSDIDACEAILRRNGFQLAPSHRALDFGCGVGRLSLALAPRVRSVLGVDISENHLRYARQRAASHNIENVSFTCIRAVSDIFNLGQFDVIITFIVLQHNPPPVMRHILQSILEKLTPGGVAVFQLPTYRTEYAFSTKDYLASDGHDMEMHILPQKEVFEVVEASKCRPIEVLEDHMVGESRYVSQTFLVQRQS</sequence>
<dbReference type="AlphaFoldDB" id="A0A2S9QAJ7"/>
<protein>
    <submittedName>
        <fullName evidence="4">Methyltransferase type 12</fullName>
    </submittedName>
</protein>
<accession>A0A2S9QAJ7</accession>
<gene>
    <name evidence="4" type="ORF">C5L14_19115</name>
</gene>
<keyword evidence="1 4" id="KW-0489">Methyltransferase</keyword>
<dbReference type="EMBL" id="PUEJ01000006">
    <property type="protein sequence ID" value="PRH86340.1"/>
    <property type="molecule type" value="Genomic_DNA"/>
</dbReference>
<evidence type="ECO:0000259" key="3">
    <source>
        <dbReference type="Pfam" id="PF13649"/>
    </source>
</evidence>
<dbReference type="Pfam" id="PF13649">
    <property type="entry name" value="Methyltransf_25"/>
    <property type="match status" value="1"/>
</dbReference>
<keyword evidence="5" id="KW-1185">Reference proteome</keyword>
<dbReference type="InterPro" id="IPR029063">
    <property type="entry name" value="SAM-dependent_MTases_sf"/>
</dbReference>
<dbReference type="InterPro" id="IPR041698">
    <property type="entry name" value="Methyltransf_25"/>
</dbReference>
<organism evidence="4 5">
    <name type="scientific">Labrys okinawensis</name>
    <dbReference type="NCBI Taxonomy" id="346911"/>
    <lineage>
        <taxon>Bacteria</taxon>
        <taxon>Pseudomonadati</taxon>
        <taxon>Pseudomonadota</taxon>
        <taxon>Alphaproteobacteria</taxon>
        <taxon>Hyphomicrobiales</taxon>
        <taxon>Xanthobacteraceae</taxon>
        <taxon>Labrys</taxon>
    </lineage>
</organism>